<feature type="transmembrane region" description="Helical" evidence="1">
    <location>
        <begin position="177"/>
        <end position="193"/>
    </location>
</feature>
<feature type="transmembrane region" description="Helical" evidence="1">
    <location>
        <begin position="150"/>
        <end position="171"/>
    </location>
</feature>
<dbReference type="RefSeq" id="WP_072581349.1">
    <property type="nucleotide sequence ID" value="NZ_CP016020.1"/>
</dbReference>
<accession>A0A1L3MW45</accession>
<name>A0A1L3MW45_9BACI</name>
<dbReference type="PANTHER" id="PTHR36435">
    <property type="entry name" value="SLR1288 PROTEIN"/>
    <property type="match status" value="1"/>
</dbReference>
<feature type="transmembrane region" description="Helical" evidence="1">
    <location>
        <begin position="117"/>
        <end position="138"/>
    </location>
</feature>
<feature type="transmembrane region" description="Helical" evidence="1">
    <location>
        <begin position="198"/>
        <end position="219"/>
    </location>
</feature>
<proteinExistence type="predicted"/>
<feature type="domain" description="CAAX prenyl protease 2/Lysostaphin resistance protein A-like" evidence="2">
    <location>
        <begin position="125"/>
        <end position="211"/>
    </location>
</feature>
<dbReference type="KEGG" id="bwh:A9C19_18460"/>
<dbReference type="OrthoDB" id="2194912at2"/>
<keyword evidence="1" id="KW-1133">Transmembrane helix</keyword>
<dbReference type="STRING" id="1547283.A9C19_18460"/>
<dbReference type="EMBL" id="CP016020">
    <property type="protein sequence ID" value="APH06548.1"/>
    <property type="molecule type" value="Genomic_DNA"/>
</dbReference>
<keyword evidence="1" id="KW-0472">Membrane</keyword>
<organism evidence="3 4">
    <name type="scientific">Bacillus weihaiensis</name>
    <dbReference type="NCBI Taxonomy" id="1547283"/>
    <lineage>
        <taxon>Bacteria</taxon>
        <taxon>Bacillati</taxon>
        <taxon>Bacillota</taxon>
        <taxon>Bacilli</taxon>
        <taxon>Bacillales</taxon>
        <taxon>Bacillaceae</taxon>
        <taxon>Bacillus</taxon>
    </lineage>
</organism>
<dbReference type="InterPro" id="IPR052710">
    <property type="entry name" value="CAAX_protease"/>
</dbReference>
<reference evidence="3 4" key="1">
    <citation type="journal article" date="2016" name="Sci. Rep.">
        <title>Complete genome sequence and transcriptomic analysis of a novel marine strain Bacillus weihaiensis reveals the mechanism of brown algae degradation.</title>
        <authorList>
            <person name="Zhu Y."/>
            <person name="Chen P."/>
            <person name="Bao Y."/>
            <person name="Men Y."/>
            <person name="Zeng Y."/>
            <person name="Yang J."/>
            <person name="Sun J."/>
            <person name="Sun Y."/>
        </authorList>
    </citation>
    <scope>NUCLEOTIDE SEQUENCE [LARGE SCALE GENOMIC DNA]</scope>
    <source>
        <strain evidence="3 4">Alg07</strain>
    </source>
</reference>
<sequence length="247" mass="27753">MKKHYWFILLTYMLVQLSAIVGIPLLQLLGIGSTGAERFAFWTIISFALGIVVTLYLLRHERTQRESIFQGDPASVGASIGWSVLGFVMAIMVQNIAANIEINLFGIDPGSENTEMIVSIIEMTPLVIIVTSIIGPILEEIVFRKILFGAIYTKTNFFVAALISSVIFSLFHGEPEHLLLYASMGFTFAFLYVKTKRIIVPIIAHVSMNTMVVLLQLVFREDIEKYMEQLEKMQLEQQLQAIIGGFI</sequence>
<dbReference type="Pfam" id="PF02517">
    <property type="entry name" value="Rce1-like"/>
    <property type="match status" value="1"/>
</dbReference>
<dbReference type="InterPro" id="IPR003675">
    <property type="entry name" value="Rce1/LyrA-like_dom"/>
</dbReference>
<feature type="transmembrane region" description="Helical" evidence="1">
    <location>
        <begin position="39"/>
        <end position="58"/>
    </location>
</feature>
<feature type="transmembrane region" description="Helical" evidence="1">
    <location>
        <begin position="79"/>
        <end position="97"/>
    </location>
</feature>
<keyword evidence="1" id="KW-0812">Transmembrane</keyword>
<protein>
    <recommendedName>
        <fullName evidence="2">CAAX prenyl protease 2/Lysostaphin resistance protein A-like domain-containing protein</fullName>
    </recommendedName>
</protein>
<keyword evidence="4" id="KW-1185">Reference proteome</keyword>
<dbReference type="GO" id="GO:0080120">
    <property type="term" value="P:CAAX-box protein maturation"/>
    <property type="evidence" value="ECO:0007669"/>
    <property type="project" value="UniProtKB-ARBA"/>
</dbReference>
<evidence type="ECO:0000256" key="1">
    <source>
        <dbReference type="SAM" id="Phobius"/>
    </source>
</evidence>
<feature type="transmembrane region" description="Helical" evidence="1">
    <location>
        <begin position="7"/>
        <end position="27"/>
    </location>
</feature>
<evidence type="ECO:0000313" key="3">
    <source>
        <dbReference type="EMBL" id="APH06548.1"/>
    </source>
</evidence>
<evidence type="ECO:0000259" key="2">
    <source>
        <dbReference type="Pfam" id="PF02517"/>
    </source>
</evidence>
<dbReference type="GO" id="GO:0004175">
    <property type="term" value="F:endopeptidase activity"/>
    <property type="evidence" value="ECO:0007669"/>
    <property type="project" value="UniProtKB-ARBA"/>
</dbReference>
<dbReference type="PANTHER" id="PTHR36435:SF6">
    <property type="entry name" value="ABORTIVE INFECTION PROTEIN"/>
    <property type="match status" value="1"/>
</dbReference>
<evidence type="ECO:0000313" key="4">
    <source>
        <dbReference type="Proteomes" id="UP000181936"/>
    </source>
</evidence>
<gene>
    <name evidence="3" type="ORF">A9C19_18460</name>
</gene>
<dbReference type="AlphaFoldDB" id="A0A1L3MW45"/>
<dbReference type="Proteomes" id="UP000181936">
    <property type="component" value="Chromosome"/>
</dbReference>